<dbReference type="Pfam" id="PF02502">
    <property type="entry name" value="LacAB_rpiB"/>
    <property type="match status" value="1"/>
</dbReference>
<dbReference type="NCBIfam" id="NF004051">
    <property type="entry name" value="PRK05571.1"/>
    <property type="match status" value="1"/>
</dbReference>
<evidence type="ECO:0000313" key="4">
    <source>
        <dbReference type="EMBL" id="KKY17463.1"/>
    </source>
</evidence>
<dbReference type="GO" id="GO:0016853">
    <property type="term" value="F:isomerase activity"/>
    <property type="evidence" value="ECO:0007669"/>
    <property type="project" value="UniProtKB-KW"/>
</dbReference>
<feature type="compositionally biased region" description="Polar residues" evidence="3">
    <location>
        <begin position="1"/>
        <end position="10"/>
    </location>
</feature>
<keyword evidence="2 4" id="KW-0413">Isomerase</keyword>
<proteinExistence type="inferred from homology"/>
<dbReference type="Proteomes" id="UP000053317">
    <property type="component" value="Unassembled WGS sequence"/>
</dbReference>
<dbReference type="InterPro" id="IPR036569">
    <property type="entry name" value="RpiB_LacA_LacB_sf"/>
</dbReference>
<dbReference type="PANTHER" id="PTHR43732:SF1">
    <property type="entry name" value="RIBOSE 5-PHOSPHATE ISOMERASE"/>
    <property type="match status" value="1"/>
</dbReference>
<comment type="similarity">
    <text evidence="1">Belongs to the LacAB/RpiB family.</text>
</comment>
<dbReference type="NCBIfam" id="TIGR02133">
    <property type="entry name" value="RPI_actino"/>
    <property type="match status" value="1"/>
</dbReference>
<accession>A0A0G2G0H4</accession>
<comment type="caution">
    <text evidence="4">The sequence shown here is derived from an EMBL/GenBank/DDBJ whole genome shotgun (WGS) entry which is preliminary data.</text>
</comment>
<feature type="region of interest" description="Disordered" evidence="3">
    <location>
        <begin position="1"/>
        <end position="24"/>
    </location>
</feature>
<evidence type="ECO:0000256" key="3">
    <source>
        <dbReference type="SAM" id="MobiDB-lite"/>
    </source>
</evidence>
<dbReference type="EMBL" id="LCWF01000145">
    <property type="protein sequence ID" value="KKY17463.1"/>
    <property type="molecule type" value="Genomic_DNA"/>
</dbReference>
<dbReference type="SUPFAM" id="SSF89623">
    <property type="entry name" value="Ribose/Galactose isomerase RpiB/AlsB"/>
    <property type="match status" value="1"/>
</dbReference>
<dbReference type="AlphaFoldDB" id="A0A0G2G0H4"/>
<dbReference type="InterPro" id="IPR011860">
    <property type="entry name" value="Rib-5-P_Isoase_Actino"/>
</dbReference>
<dbReference type="InterPro" id="IPR051812">
    <property type="entry name" value="SPI_LacAB/RpiB"/>
</dbReference>
<reference evidence="4 5" key="1">
    <citation type="submission" date="2015-05" db="EMBL/GenBank/DDBJ databases">
        <title>Distinctive expansion of gene families associated with plant cell wall degradation and secondary metabolism in the genomes of grapevine trunk pathogens.</title>
        <authorList>
            <person name="Lawrence D.P."/>
            <person name="Travadon R."/>
            <person name="Rolshausen P.E."/>
            <person name="Baumgartner K."/>
        </authorList>
    </citation>
    <scope>NUCLEOTIDE SEQUENCE [LARGE SCALE GENOMIC DNA]</scope>
    <source>
        <strain evidence="4">UCRPC4</strain>
    </source>
</reference>
<dbReference type="FunFam" id="3.40.1400.10:FF:000004">
    <property type="entry name" value="Ribose 5-phosphate isomerase"/>
    <property type="match status" value="1"/>
</dbReference>
<evidence type="ECO:0000256" key="2">
    <source>
        <dbReference type="ARBA" id="ARBA00023235"/>
    </source>
</evidence>
<dbReference type="PIRSF" id="PIRSF005384">
    <property type="entry name" value="RpiB_LacA_B"/>
    <property type="match status" value="1"/>
</dbReference>
<dbReference type="OrthoDB" id="2106730at2759"/>
<evidence type="ECO:0000256" key="1">
    <source>
        <dbReference type="ARBA" id="ARBA00008754"/>
    </source>
</evidence>
<dbReference type="InterPro" id="IPR003500">
    <property type="entry name" value="RpiB_LacA_LacB"/>
</dbReference>
<organism evidence="4 5">
    <name type="scientific">Phaeomoniella chlamydospora</name>
    <name type="common">Phaeoacremonium chlamydosporum</name>
    <dbReference type="NCBI Taxonomy" id="158046"/>
    <lineage>
        <taxon>Eukaryota</taxon>
        <taxon>Fungi</taxon>
        <taxon>Dikarya</taxon>
        <taxon>Ascomycota</taxon>
        <taxon>Pezizomycotina</taxon>
        <taxon>Eurotiomycetes</taxon>
        <taxon>Chaetothyriomycetidae</taxon>
        <taxon>Phaeomoniellales</taxon>
        <taxon>Phaeomoniellaceae</taxon>
        <taxon>Phaeomoniella</taxon>
    </lineage>
</organism>
<protein>
    <submittedName>
        <fullName evidence="4">Putative ribose 5-phosphate isomerase</fullName>
    </submittedName>
</protein>
<dbReference type="NCBIfam" id="TIGR00689">
    <property type="entry name" value="rpiB_lacA_lacB"/>
    <property type="match status" value="1"/>
</dbReference>
<sequence>MSQPNGTATSPPAPLRIVVGSDNAGHDYKDTIKKQLESDARVSRVFDVGVQDADDPQAYPHIAVDAAQMVAKGEADRALLICGTGLGVAISANKVPGIRAVTAHDSYSVERAIKSNDAQVLCFGQRVLGIELAKQLVGQWLDHRFDTSSASAEKVKAIGEWEEKFADGKM</sequence>
<dbReference type="PANTHER" id="PTHR43732">
    <property type="entry name" value="RIBOSE 5-PHOSPHATE ISOMERASE-RELATED"/>
    <property type="match status" value="1"/>
</dbReference>
<reference evidence="4 5" key="2">
    <citation type="submission" date="2015-05" db="EMBL/GenBank/DDBJ databases">
        <authorList>
            <person name="Morales-Cruz A."/>
            <person name="Amrine K.C."/>
            <person name="Cantu D."/>
        </authorList>
    </citation>
    <scope>NUCLEOTIDE SEQUENCE [LARGE SCALE GENOMIC DNA]</scope>
    <source>
        <strain evidence="4">UCRPC4</strain>
    </source>
</reference>
<name>A0A0G2G0H4_PHACM</name>
<keyword evidence="5" id="KW-1185">Reference proteome</keyword>
<dbReference type="Gene3D" id="3.40.1400.10">
    <property type="entry name" value="Sugar-phosphate isomerase, RpiB/LacA/LacB"/>
    <property type="match status" value="1"/>
</dbReference>
<dbReference type="GO" id="GO:0005975">
    <property type="term" value="P:carbohydrate metabolic process"/>
    <property type="evidence" value="ECO:0007669"/>
    <property type="project" value="InterPro"/>
</dbReference>
<evidence type="ECO:0000313" key="5">
    <source>
        <dbReference type="Proteomes" id="UP000053317"/>
    </source>
</evidence>
<gene>
    <name evidence="4" type="ORF">UCRPC4_g05524</name>
</gene>